<sequence>LQIKALDLEILVIDHHFPDKEIQELVDIHVNPYFVGGGYELSAGMLGVELARIIYPDIHEEIIHLPAIAGLMDRVGGKEIIEYIKLAEKKGYSVDDLRTIGLAIDFEVYQLRFSEGYNTMKILFGIETNQEWHSRMYNLIGNEAKKLLETSVKDSLPHCKKKVLANGTLLVTIDVELYTHRFTFPNPGKITGLIFDHYCSKNEDKAVVTLGEGPDFLILRSKGLLINFPEVVKLMRKEIPESGVEGGGHEVVGSLKFY</sequence>
<dbReference type="SUPFAM" id="SSF64182">
    <property type="entry name" value="DHH phosphoesterases"/>
    <property type="match status" value="1"/>
</dbReference>
<dbReference type="AlphaFoldDB" id="X1HRP0"/>
<name>X1HRP0_9ZZZZ</name>
<gene>
    <name evidence="1" type="ORF">S03H2_53287</name>
</gene>
<protein>
    <recommendedName>
        <fullName evidence="2">DHHA1 domain-containing protein</fullName>
    </recommendedName>
</protein>
<feature type="non-terminal residue" evidence="1">
    <location>
        <position position="258"/>
    </location>
</feature>
<reference evidence="1" key="1">
    <citation type="journal article" date="2014" name="Front. Microbiol.">
        <title>High frequency of phylogenetically diverse reductive dehalogenase-homologous genes in deep subseafloor sedimentary metagenomes.</title>
        <authorList>
            <person name="Kawai M."/>
            <person name="Futagami T."/>
            <person name="Toyoda A."/>
            <person name="Takaki Y."/>
            <person name="Nishi S."/>
            <person name="Hori S."/>
            <person name="Arai W."/>
            <person name="Tsubouchi T."/>
            <person name="Morono Y."/>
            <person name="Uchiyama I."/>
            <person name="Ito T."/>
            <person name="Fujiyama A."/>
            <person name="Inagaki F."/>
            <person name="Takami H."/>
        </authorList>
    </citation>
    <scope>NUCLEOTIDE SEQUENCE</scope>
    <source>
        <strain evidence="1">Expedition CK06-06</strain>
    </source>
</reference>
<evidence type="ECO:0000313" key="1">
    <source>
        <dbReference type="EMBL" id="GAH72836.1"/>
    </source>
</evidence>
<evidence type="ECO:0008006" key="2">
    <source>
        <dbReference type="Google" id="ProtNLM"/>
    </source>
</evidence>
<dbReference type="EMBL" id="BARU01033910">
    <property type="protein sequence ID" value="GAH72836.1"/>
    <property type="molecule type" value="Genomic_DNA"/>
</dbReference>
<proteinExistence type="predicted"/>
<feature type="non-terminal residue" evidence="1">
    <location>
        <position position="1"/>
    </location>
</feature>
<organism evidence="1">
    <name type="scientific">marine sediment metagenome</name>
    <dbReference type="NCBI Taxonomy" id="412755"/>
    <lineage>
        <taxon>unclassified sequences</taxon>
        <taxon>metagenomes</taxon>
        <taxon>ecological metagenomes</taxon>
    </lineage>
</organism>
<comment type="caution">
    <text evidence="1">The sequence shown here is derived from an EMBL/GenBank/DDBJ whole genome shotgun (WGS) entry which is preliminary data.</text>
</comment>
<dbReference type="InterPro" id="IPR038763">
    <property type="entry name" value="DHH_sf"/>
</dbReference>
<accession>X1HRP0</accession>